<evidence type="ECO:0000256" key="2">
    <source>
        <dbReference type="ARBA" id="ARBA00022490"/>
    </source>
</evidence>
<sequence length="212" mass="22594">MRVLGIDPGLTRCGLGIIDADPARRVSLVDMRVARSPKEMAPHKRLMLVFDEIEQVIGEFQPDVVAIERVFAQENMRSVTSTAQVAGVAMLAAARASLPLGMHSPSEVKAAVTGSGRAGKLQVQNMVQRILRLPELPRPKDAADALAIAICHAWRGGAHALDAEVNNSQHGGANTLPRAEGPGLTPAQRAWASAERLSRRAGAVAPKTKDPR</sequence>
<comment type="similarity">
    <text evidence="1 13">Belongs to the RuvC family.</text>
</comment>
<dbReference type="PROSITE" id="PS01321">
    <property type="entry name" value="RUVC"/>
    <property type="match status" value="1"/>
</dbReference>
<evidence type="ECO:0000256" key="9">
    <source>
        <dbReference type="ARBA" id="ARBA00023125"/>
    </source>
</evidence>
<keyword evidence="10 13" id="KW-0233">DNA recombination</keyword>
<dbReference type="GO" id="GO:0003677">
    <property type="term" value="F:DNA binding"/>
    <property type="evidence" value="ECO:0007669"/>
    <property type="project" value="UniProtKB-KW"/>
</dbReference>
<keyword evidence="9 13" id="KW-0238">DNA-binding</keyword>
<dbReference type="Gene3D" id="3.30.420.10">
    <property type="entry name" value="Ribonuclease H-like superfamily/Ribonuclease H"/>
    <property type="match status" value="1"/>
</dbReference>
<keyword evidence="7 13" id="KW-0378">Hydrolase</keyword>
<evidence type="ECO:0000256" key="15">
    <source>
        <dbReference type="SAM" id="MobiDB-lite"/>
    </source>
</evidence>
<evidence type="ECO:0000256" key="11">
    <source>
        <dbReference type="ARBA" id="ARBA00023204"/>
    </source>
</evidence>
<dbReference type="PANTHER" id="PTHR30194:SF3">
    <property type="entry name" value="CROSSOVER JUNCTION ENDODEOXYRIBONUCLEASE RUVC"/>
    <property type="match status" value="1"/>
</dbReference>
<dbReference type="SUPFAM" id="SSF53098">
    <property type="entry name" value="Ribonuclease H-like"/>
    <property type="match status" value="1"/>
</dbReference>
<name>A0A7Z8Y9N2_9ACTO</name>
<feature type="active site" evidence="13">
    <location>
        <position position="68"/>
    </location>
</feature>
<dbReference type="RefSeq" id="WP_185934082.1">
    <property type="nucleotide sequence ID" value="NZ_UYIO01000001.1"/>
</dbReference>
<dbReference type="GO" id="GO:0000287">
    <property type="term" value="F:magnesium ion binding"/>
    <property type="evidence" value="ECO:0007669"/>
    <property type="project" value="UniProtKB-UniRule"/>
</dbReference>
<dbReference type="InterPro" id="IPR002176">
    <property type="entry name" value="X-over_junc_endoDNase_RuvC"/>
</dbReference>
<comment type="caution">
    <text evidence="16">The sequence shown here is derived from an EMBL/GenBank/DDBJ whole genome shotgun (WGS) entry which is preliminary data.</text>
</comment>
<feature type="binding site" evidence="13">
    <location>
        <position position="141"/>
    </location>
    <ligand>
        <name>Mg(2+)</name>
        <dbReference type="ChEBI" id="CHEBI:18420"/>
        <label>1</label>
    </ligand>
</feature>
<accession>A0A7Z8Y9N2</accession>
<keyword evidence="4 13" id="KW-0479">Metal-binding</keyword>
<keyword evidence="6 13" id="KW-0227">DNA damage</keyword>
<dbReference type="InterPro" id="IPR020563">
    <property type="entry name" value="X-over_junc_endoDNase_Mg_BS"/>
</dbReference>
<comment type="subcellular location">
    <subcellularLocation>
        <location evidence="13">Cytoplasm</location>
    </subcellularLocation>
</comment>
<dbReference type="FunFam" id="3.30.420.10:FF:000002">
    <property type="entry name" value="Crossover junction endodeoxyribonuclease RuvC"/>
    <property type="match status" value="1"/>
</dbReference>
<keyword evidence="8 13" id="KW-0460">Magnesium</keyword>
<evidence type="ECO:0000256" key="3">
    <source>
        <dbReference type="ARBA" id="ARBA00022722"/>
    </source>
</evidence>
<dbReference type="PANTHER" id="PTHR30194">
    <property type="entry name" value="CROSSOVER JUNCTION ENDODEOXYRIBONUCLEASE RUVC"/>
    <property type="match status" value="1"/>
</dbReference>
<dbReference type="PRINTS" id="PR00696">
    <property type="entry name" value="RSOLVASERUVC"/>
</dbReference>
<dbReference type="InterPro" id="IPR012337">
    <property type="entry name" value="RNaseH-like_sf"/>
</dbReference>
<dbReference type="EMBL" id="UYIO01000001">
    <property type="protein sequence ID" value="VDG76594.1"/>
    <property type="molecule type" value="Genomic_DNA"/>
</dbReference>
<evidence type="ECO:0000256" key="4">
    <source>
        <dbReference type="ARBA" id="ARBA00022723"/>
    </source>
</evidence>
<comment type="catalytic activity">
    <reaction evidence="12 13">
        <text>Endonucleolytic cleavage at a junction such as a reciprocal single-stranded crossover between two homologous DNA duplexes (Holliday junction).</text>
        <dbReference type="EC" id="3.1.21.10"/>
    </reaction>
</comment>
<evidence type="ECO:0000256" key="12">
    <source>
        <dbReference type="ARBA" id="ARBA00029354"/>
    </source>
</evidence>
<evidence type="ECO:0000256" key="8">
    <source>
        <dbReference type="ARBA" id="ARBA00022842"/>
    </source>
</evidence>
<dbReference type="CDD" id="cd16962">
    <property type="entry name" value="RuvC"/>
    <property type="match status" value="1"/>
</dbReference>
<dbReference type="InterPro" id="IPR036397">
    <property type="entry name" value="RNaseH_sf"/>
</dbReference>
<proteinExistence type="inferred from homology"/>
<evidence type="ECO:0000313" key="16">
    <source>
        <dbReference type="EMBL" id="VDG76594.1"/>
    </source>
</evidence>
<dbReference type="GO" id="GO:0005737">
    <property type="term" value="C:cytoplasm"/>
    <property type="evidence" value="ECO:0007669"/>
    <property type="project" value="UniProtKB-SubCell"/>
</dbReference>
<feature type="active site" evidence="13">
    <location>
        <position position="7"/>
    </location>
</feature>
<organism evidence="16 17">
    <name type="scientific">Actinobaculum suis</name>
    <dbReference type="NCBI Taxonomy" id="1657"/>
    <lineage>
        <taxon>Bacteria</taxon>
        <taxon>Bacillati</taxon>
        <taxon>Actinomycetota</taxon>
        <taxon>Actinomycetes</taxon>
        <taxon>Actinomycetales</taxon>
        <taxon>Actinomycetaceae</taxon>
        <taxon>Actinobaculum</taxon>
    </lineage>
</organism>
<dbReference type="Pfam" id="PF02075">
    <property type="entry name" value="RuvC"/>
    <property type="match status" value="1"/>
</dbReference>
<dbReference type="AlphaFoldDB" id="A0A7Z8Y9N2"/>
<keyword evidence="3 13" id="KW-0540">Nuclease</keyword>
<dbReference type="EC" id="3.1.21.10" evidence="13 14"/>
<gene>
    <name evidence="13 16" type="primary">ruvC</name>
    <name evidence="16" type="ORF">NCTC10327_01233</name>
</gene>
<comment type="subunit">
    <text evidence="13">Homodimer which binds Holliday junction (HJ) DNA. The HJ becomes 2-fold symmetrical on binding to RuvC with unstacked arms; it has a different conformation from HJ DNA in complex with RuvA. In the full resolvosome a probable DNA-RuvA(4)-RuvB(12)-RuvC(2) complex forms which resolves the HJ.</text>
</comment>
<evidence type="ECO:0000256" key="5">
    <source>
        <dbReference type="ARBA" id="ARBA00022759"/>
    </source>
</evidence>
<feature type="binding site" evidence="13">
    <location>
        <position position="68"/>
    </location>
    <ligand>
        <name>Mg(2+)</name>
        <dbReference type="ChEBI" id="CHEBI:18420"/>
        <label>2</label>
    </ligand>
</feature>
<keyword evidence="11 13" id="KW-0234">DNA repair</keyword>
<feature type="region of interest" description="Disordered" evidence="15">
    <location>
        <begin position="168"/>
        <end position="212"/>
    </location>
</feature>
<evidence type="ECO:0000256" key="1">
    <source>
        <dbReference type="ARBA" id="ARBA00009518"/>
    </source>
</evidence>
<evidence type="ECO:0000313" key="17">
    <source>
        <dbReference type="Proteomes" id="UP000269974"/>
    </source>
</evidence>
<dbReference type="GO" id="GO:0008821">
    <property type="term" value="F:crossover junction DNA endonuclease activity"/>
    <property type="evidence" value="ECO:0007669"/>
    <property type="project" value="UniProtKB-UniRule"/>
</dbReference>
<dbReference type="GO" id="GO:0006310">
    <property type="term" value="P:DNA recombination"/>
    <property type="evidence" value="ECO:0007669"/>
    <property type="project" value="UniProtKB-UniRule"/>
</dbReference>
<dbReference type="GO" id="GO:0048476">
    <property type="term" value="C:Holliday junction resolvase complex"/>
    <property type="evidence" value="ECO:0007669"/>
    <property type="project" value="UniProtKB-UniRule"/>
</dbReference>
<keyword evidence="5 13" id="KW-0255">Endonuclease</keyword>
<reference evidence="16 17" key="1">
    <citation type="submission" date="2018-11" db="EMBL/GenBank/DDBJ databases">
        <authorList>
            <consortium name="Pathogen Informatics"/>
        </authorList>
    </citation>
    <scope>NUCLEOTIDE SEQUENCE [LARGE SCALE GENOMIC DNA]</scope>
    <source>
        <strain evidence="16 17">NCTC10327</strain>
    </source>
</reference>
<comment type="function">
    <text evidence="13">The RuvA-RuvB-RuvC complex processes Holliday junction (HJ) DNA during genetic recombination and DNA repair. Endonuclease that resolves HJ intermediates. Cleaves cruciform DNA by making single-stranded nicks across the HJ at symmetrical positions within the homologous arms, yielding a 5'-phosphate and a 3'-hydroxyl group; requires a central core of homology in the junction. The consensus cleavage sequence is 5'-(A/T)TT(C/G)-3'. Cleavage occurs on the 3'-side of the TT dinucleotide at the point of strand exchange. HJ branch migration catalyzed by RuvA-RuvB allows RuvC to scan DNA until it finds its consensus sequence, where it cleaves and resolves the cruciform DNA.</text>
</comment>
<evidence type="ECO:0000256" key="14">
    <source>
        <dbReference type="NCBIfam" id="TIGR00228"/>
    </source>
</evidence>
<comment type="cofactor">
    <cofactor evidence="13">
        <name>Mg(2+)</name>
        <dbReference type="ChEBI" id="CHEBI:18420"/>
    </cofactor>
    <text evidence="13">Binds 2 Mg(2+) ion per subunit.</text>
</comment>
<dbReference type="HAMAP" id="MF_00034">
    <property type="entry name" value="RuvC"/>
    <property type="match status" value="1"/>
</dbReference>
<evidence type="ECO:0000256" key="6">
    <source>
        <dbReference type="ARBA" id="ARBA00022763"/>
    </source>
</evidence>
<evidence type="ECO:0000256" key="7">
    <source>
        <dbReference type="ARBA" id="ARBA00022801"/>
    </source>
</evidence>
<evidence type="ECO:0000256" key="10">
    <source>
        <dbReference type="ARBA" id="ARBA00023172"/>
    </source>
</evidence>
<dbReference type="GO" id="GO:0006281">
    <property type="term" value="P:DNA repair"/>
    <property type="evidence" value="ECO:0007669"/>
    <property type="project" value="UniProtKB-UniRule"/>
</dbReference>
<dbReference type="NCBIfam" id="TIGR00228">
    <property type="entry name" value="ruvC"/>
    <property type="match status" value="1"/>
</dbReference>
<keyword evidence="2 13" id="KW-0963">Cytoplasm</keyword>
<evidence type="ECO:0000256" key="13">
    <source>
        <dbReference type="HAMAP-Rule" id="MF_00034"/>
    </source>
</evidence>
<feature type="binding site" evidence="13">
    <location>
        <position position="7"/>
    </location>
    <ligand>
        <name>Mg(2+)</name>
        <dbReference type="ChEBI" id="CHEBI:18420"/>
        <label>1</label>
    </ligand>
</feature>
<dbReference type="Proteomes" id="UP000269974">
    <property type="component" value="Unassembled WGS sequence"/>
</dbReference>
<protein>
    <recommendedName>
        <fullName evidence="13 14">Crossover junction endodeoxyribonuclease RuvC</fullName>
        <ecNumber evidence="13 14">3.1.21.10</ecNumber>
    </recommendedName>
    <alternativeName>
        <fullName evidence="13">Holliday junction nuclease RuvC</fullName>
    </alternativeName>
    <alternativeName>
        <fullName evidence="13">Holliday junction resolvase RuvC</fullName>
    </alternativeName>
</protein>
<feature type="active site" evidence="13">
    <location>
        <position position="141"/>
    </location>
</feature>